<dbReference type="RefSeq" id="WP_272849049.1">
    <property type="nucleotide sequence ID" value="NZ_CP067124.1"/>
</dbReference>
<reference evidence="2 3" key="1">
    <citation type="submission" date="2016-10" db="EMBL/GenBank/DDBJ databases">
        <authorList>
            <person name="de Groot N.N."/>
        </authorList>
    </citation>
    <scope>NUCLEOTIDE SEQUENCE [LARGE SCALE GENOMIC DNA]</scope>
    <source>
        <strain evidence="2 3">DSM 8512</strain>
    </source>
</reference>
<dbReference type="Proteomes" id="UP000199054">
    <property type="component" value="Unassembled WGS sequence"/>
</dbReference>
<dbReference type="EMBL" id="FODE01000049">
    <property type="protein sequence ID" value="SEO22950.1"/>
    <property type="molecule type" value="Genomic_DNA"/>
</dbReference>
<dbReference type="AlphaFoldDB" id="A0A1H8N068"/>
<evidence type="ECO:0000313" key="3">
    <source>
        <dbReference type="Proteomes" id="UP000199054"/>
    </source>
</evidence>
<evidence type="ECO:0000313" key="2">
    <source>
        <dbReference type="EMBL" id="SEO22950.1"/>
    </source>
</evidence>
<gene>
    <name evidence="2" type="ORF">SAMN04489859_10491</name>
</gene>
<keyword evidence="3" id="KW-1185">Reference proteome</keyword>
<name>A0A1H8N068_9RHOB</name>
<proteinExistence type="predicted"/>
<sequence>MDKLTGLASVDTLDPNLSAEERVPPVMHLNKLPDMGRMNG</sequence>
<evidence type="ECO:0000256" key="1">
    <source>
        <dbReference type="SAM" id="MobiDB-lite"/>
    </source>
</evidence>
<accession>A0A1H8N068</accession>
<organism evidence="2 3">
    <name type="scientific">Paracoccus alcaliphilus</name>
    <dbReference type="NCBI Taxonomy" id="34002"/>
    <lineage>
        <taxon>Bacteria</taxon>
        <taxon>Pseudomonadati</taxon>
        <taxon>Pseudomonadota</taxon>
        <taxon>Alphaproteobacteria</taxon>
        <taxon>Rhodobacterales</taxon>
        <taxon>Paracoccaceae</taxon>
        <taxon>Paracoccus</taxon>
    </lineage>
</organism>
<protein>
    <submittedName>
        <fullName evidence="2">Uncharacterized protein</fullName>
    </submittedName>
</protein>
<feature type="region of interest" description="Disordered" evidence="1">
    <location>
        <begin position="15"/>
        <end position="40"/>
    </location>
</feature>